<evidence type="ECO:0000256" key="1">
    <source>
        <dbReference type="SAM" id="MobiDB-lite"/>
    </source>
</evidence>
<evidence type="ECO:0000313" key="2">
    <source>
        <dbReference type="EMBL" id="CAF1174488.1"/>
    </source>
</evidence>
<gene>
    <name evidence="2" type="ORF">EDS130_LOCUS23883</name>
</gene>
<accession>A0A814UBP2</accession>
<sequence length="91" mass="9734">MATFTIGEFGTGQRLSPSGREIDDRRKFEVVESSSNPAYGRPRAAGHSRLRGIFLPFLPPFAAGAFGAGGMQGGSSGYLLTVDEVVYQNHI</sequence>
<dbReference type="EMBL" id="CAJNOJ010000132">
    <property type="protein sequence ID" value="CAF1174488.1"/>
    <property type="molecule type" value="Genomic_DNA"/>
</dbReference>
<dbReference type="AlphaFoldDB" id="A0A814UBP2"/>
<organism evidence="2 3">
    <name type="scientific">Adineta ricciae</name>
    <name type="common">Rotifer</name>
    <dbReference type="NCBI Taxonomy" id="249248"/>
    <lineage>
        <taxon>Eukaryota</taxon>
        <taxon>Metazoa</taxon>
        <taxon>Spiralia</taxon>
        <taxon>Gnathifera</taxon>
        <taxon>Rotifera</taxon>
        <taxon>Eurotatoria</taxon>
        <taxon>Bdelloidea</taxon>
        <taxon>Adinetida</taxon>
        <taxon>Adinetidae</taxon>
        <taxon>Adineta</taxon>
    </lineage>
</organism>
<protein>
    <submittedName>
        <fullName evidence="2">Uncharacterized protein</fullName>
    </submittedName>
</protein>
<name>A0A814UBP2_ADIRI</name>
<reference evidence="2" key="1">
    <citation type="submission" date="2021-02" db="EMBL/GenBank/DDBJ databases">
        <authorList>
            <person name="Nowell W R."/>
        </authorList>
    </citation>
    <scope>NUCLEOTIDE SEQUENCE</scope>
</reference>
<dbReference type="Proteomes" id="UP000663852">
    <property type="component" value="Unassembled WGS sequence"/>
</dbReference>
<evidence type="ECO:0000313" key="3">
    <source>
        <dbReference type="Proteomes" id="UP000663852"/>
    </source>
</evidence>
<proteinExistence type="predicted"/>
<feature type="region of interest" description="Disordered" evidence="1">
    <location>
        <begin position="1"/>
        <end position="23"/>
    </location>
</feature>
<comment type="caution">
    <text evidence="2">The sequence shown here is derived from an EMBL/GenBank/DDBJ whole genome shotgun (WGS) entry which is preliminary data.</text>
</comment>